<sequence>MTFAIHRRSLGALAAAAGLPVAARAQGAWPDRPVRLIVPFGAGGAVDTLSRSVANAFPQHANGQPMVVENRSGAGGTIAGGVVATSRPDGYTLMMADLGANAIGKMLQPSLSYDPLTAFTPIIHLVNLPLVIVTRPGLQATTLPELIELAKRRNGEMTYASPGVGHASHLSAELLARLAGIRWQAVHYRSGADVMRSTIAGETDWTFPSVSTSLPFIRENAVRAIAVSTAAAVPALPGVPPVGATYAGFSSATWHGVVAPAGMPADVTLAANRILRTIMLTPAVKEAAERVQAAQVVAGTPEEFASFIRTDAAKWEPVIREGNIRAE</sequence>
<dbReference type="Gene3D" id="3.40.190.10">
    <property type="entry name" value="Periplasmic binding protein-like II"/>
    <property type="match status" value="1"/>
</dbReference>
<name>A0ABS5EF55_9PROT</name>
<dbReference type="EMBL" id="JAAEDI010000007">
    <property type="protein sequence ID" value="MBR0649661.1"/>
    <property type="molecule type" value="Genomic_DNA"/>
</dbReference>
<keyword evidence="2" id="KW-0732">Signal</keyword>
<evidence type="ECO:0000313" key="3">
    <source>
        <dbReference type="EMBL" id="MBR0649661.1"/>
    </source>
</evidence>
<feature type="signal peptide" evidence="2">
    <location>
        <begin position="1"/>
        <end position="25"/>
    </location>
</feature>
<comment type="similarity">
    <text evidence="1">Belongs to the UPF0065 (bug) family.</text>
</comment>
<evidence type="ECO:0000313" key="4">
    <source>
        <dbReference type="Proteomes" id="UP000698752"/>
    </source>
</evidence>
<evidence type="ECO:0000256" key="2">
    <source>
        <dbReference type="SAM" id="SignalP"/>
    </source>
</evidence>
<dbReference type="PANTHER" id="PTHR42928">
    <property type="entry name" value="TRICARBOXYLATE-BINDING PROTEIN"/>
    <property type="match status" value="1"/>
</dbReference>
<dbReference type="Gene3D" id="3.40.190.150">
    <property type="entry name" value="Bordetella uptake gene, domain 1"/>
    <property type="match status" value="1"/>
</dbReference>
<dbReference type="InterPro" id="IPR042100">
    <property type="entry name" value="Bug_dom1"/>
</dbReference>
<dbReference type="PANTHER" id="PTHR42928:SF5">
    <property type="entry name" value="BLR1237 PROTEIN"/>
    <property type="match status" value="1"/>
</dbReference>
<accession>A0ABS5EF55</accession>
<dbReference type="Proteomes" id="UP000698752">
    <property type="component" value="Unassembled WGS sequence"/>
</dbReference>
<gene>
    <name evidence="3" type="ORF">GXW78_08310</name>
</gene>
<dbReference type="RefSeq" id="WP_211867793.1">
    <property type="nucleotide sequence ID" value="NZ_JAAEDI010000007.1"/>
</dbReference>
<keyword evidence="4" id="KW-1185">Reference proteome</keyword>
<proteinExistence type="inferred from homology"/>
<reference evidence="4" key="1">
    <citation type="journal article" date="2021" name="Syst. Appl. Microbiol.">
        <title>Roseomonas hellenica sp. nov., isolated from roots of wild-growing Alkanna tinctoria.</title>
        <authorList>
            <person name="Rat A."/>
            <person name="Naranjo H.D."/>
            <person name="Lebbe L."/>
            <person name="Cnockaert M."/>
            <person name="Krigas N."/>
            <person name="Grigoriadou K."/>
            <person name="Maloupa E."/>
            <person name="Willems A."/>
        </authorList>
    </citation>
    <scope>NUCLEOTIDE SEQUENCE [LARGE SCALE GENOMIC DNA]</scope>
    <source>
        <strain evidence="4">LMG 31159</strain>
    </source>
</reference>
<evidence type="ECO:0000256" key="1">
    <source>
        <dbReference type="ARBA" id="ARBA00006987"/>
    </source>
</evidence>
<dbReference type="SUPFAM" id="SSF53850">
    <property type="entry name" value="Periplasmic binding protein-like II"/>
    <property type="match status" value="1"/>
</dbReference>
<dbReference type="Pfam" id="PF03401">
    <property type="entry name" value="TctC"/>
    <property type="match status" value="1"/>
</dbReference>
<feature type="chain" id="PRO_5045167478" evidence="2">
    <location>
        <begin position="26"/>
        <end position="327"/>
    </location>
</feature>
<organism evidence="3 4">
    <name type="scientific">Neoroseomonas terrae</name>
    <dbReference type="NCBI Taxonomy" id="424799"/>
    <lineage>
        <taxon>Bacteria</taxon>
        <taxon>Pseudomonadati</taxon>
        <taxon>Pseudomonadota</taxon>
        <taxon>Alphaproteobacteria</taxon>
        <taxon>Acetobacterales</taxon>
        <taxon>Acetobacteraceae</taxon>
        <taxon>Neoroseomonas</taxon>
    </lineage>
</organism>
<protein>
    <submittedName>
        <fullName evidence="3">Tripartite tricarboxylate transporter substrate binding protein</fullName>
    </submittedName>
</protein>
<comment type="caution">
    <text evidence="3">The sequence shown here is derived from an EMBL/GenBank/DDBJ whole genome shotgun (WGS) entry which is preliminary data.</text>
</comment>
<dbReference type="PIRSF" id="PIRSF017082">
    <property type="entry name" value="YflP"/>
    <property type="match status" value="1"/>
</dbReference>
<dbReference type="InterPro" id="IPR005064">
    <property type="entry name" value="BUG"/>
</dbReference>